<accession>A0A7I4YQV9</accession>
<feature type="transmembrane region" description="Helical" evidence="1">
    <location>
        <begin position="12"/>
        <end position="32"/>
    </location>
</feature>
<protein>
    <submittedName>
        <fullName evidence="3">Nucleotid_trans domain-containing protein</fullName>
    </submittedName>
</protein>
<organism evidence="2 3">
    <name type="scientific">Haemonchus contortus</name>
    <name type="common">Barber pole worm</name>
    <dbReference type="NCBI Taxonomy" id="6289"/>
    <lineage>
        <taxon>Eukaryota</taxon>
        <taxon>Metazoa</taxon>
        <taxon>Ecdysozoa</taxon>
        <taxon>Nematoda</taxon>
        <taxon>Chromadorea</taxon>
        <taxon>Rhabditida</taxon>
        <taxon>Rhabditina</taxon>
        <taxon>Rhabditomorpha</taxon>
        <taxon>Strongyloidea</taxon>
        <taxon>Trichostrongylidae</taxon>
        <taxon>Haemonchus</taxon>
    </lineage>
</organism>
<keyword evidence="2" id="KW-1185">Reference proteome</keyword>
<reference evidence="3" key="1">
    <citation type="submission" date="2020-12" db="UniProtKB">
        <authorList>
            <consortium name="WormBaseParasite"/>
        </authorList>
    </citation>
    <scope>IDENTIFICATION</scope>
    <source>
        <strain evidence="3">MHco3</strain>
    </source>
</reference>
<keyword evidence="1" id="KW-0812">Transmembrane</keyword>
<dbReference type="InterPro" id="IPR012444">
    <property type="entry name" value="DUF1647"/>
</dbReference>
<dbReference type="AlphaFoldDB" id="A0A7I4YQV9"/>
<dbReference type="WBParaSite" id="HCON_00125980-00001">
    <property type="protein sequence ID" value="HCON_00125980-00001"/>
    <property type="gene ID" value="HCON_00125980"/>
</dbReference>
<name>A0A7I4YQV9_HAECO</name>
<evidence type="ECO:0000313" key="2">
    <source>
        <dbReference type="Proteomes" id="UP000025227"/>
    </source>
</evidence>
<dbReference type="PANTHER" id="PTHR31389">
    <property type="entry name" value="LD39211P"/>
    <property type="match status" value="1"/>
</dbReference>
<dbReference type="OrthoDB" id="10053392at2759"/>
<keyword evidence="1" id="KW-1133">Transmembrane helix</keyword>
<evidence type="ECO:0000256" key="1">
    <source>
        <dbReference type="SAM" id="Phobius"/>
    </source>
</evidence>
<dbReference type="Pfam" id="PF07801">
    <property type="entry name" value="DUF1647"/>
    <property type="match status" value="1"/>
</dbReference>
<dbReference type="PANTHER" id="PTHR31389:SF4">
    <property type="entry name" value="LD39211P"/>
    <property type="match status" value="1"/>
</dbReference>
<dbReference type="OMA" id="CLLEIRV"/>
<dbReference type="Proteomes" id="UP000025227">
    <property type="component" value="Unplaced"/>
</dbReference>
<proteinExistence type="predicted"/>
<evidence type="ECO:0000313" key="3">
    <source>
        <dbReference type="WBParaSite" id="HCON_00125980-00001"/>
    </source>
</evidence>
<keyword evidence="1" id="KW-0472">Membrane</keyword>
<sequence>MMVQQGVKTTKQLLIVIAVFFVICTFAFYFTFSEQPTNVLINEPPPEPQCQCNFNGTQYDFCYHLPPRPRVVGRRFDCANAVHLQNFGLLSAEYALNLKKDVFPEPVFVTAMSDNHFKEGLTLIASIRKLWPQRKILIYDLGLLPQSIKELQEKCLLEIRVFPFDIFPPYVKDLYQFRWKPLIIAMTLKEFGAVWYMDTSVRWKKDRLDLVHDEIRCRRDHDWPESRNFLKNPNVTTCGKSAYLLQLSSQHGIFPTTNPGVYEYIPTILRYLKQRSSENHDAGFAFVVRTKDPIKILKWYVLCALEKDCMAPPGAQLYCNFGKDRWDHYAGCHRYDQSVINLLLANAYGYNAKNYVSCLGLEGAIVDRSASNSLKAEDFLCESR</sequence>